<dbReference type="InterPro" id="IPR013736">
    <property type="entry name" value="Xaa-Pro_dipept_C"/>
</dbReference>
<dbReference type="EMBL" id="JAPZBO010000009">
    <property type="protein sequence ID" value="KAJ5302554.1"/>
    <property type="molecule type" value="Genomic_DNA"/>
</dbReference>
<evidence type="ECO:0000313" key="4">
    <source>
        <dbReference type="Proteomes" id="UP001147746"/>
    </source>
</evidence>
<reference evidence="3" key="2">
    <citation type="journal article" date="2023" name="IMA Fungus">
        <title>Comparative genomic study of the Penicillium genus elucidates a diverse pangenome and 15 lateral gene transfer events.</title>
        <authorList>
            <person name="Petersen C."/>
            <person name="Sorensen T."/>
            <person name="Nielsen M.R."/>
            <person name="Sondergaard T.E."/>
            <person name="Sorensen J.L."/>
            <person name="Fitzpatrick D.A."/>
            <person name="Frisvad J.C."/>
            <person name="Nielsen K.L."/>
        </authorList>
    </citation>
    <scope>NUCLEOTIDE SEQUENCE</scope>
    <source>
        <strain evidence="3">IBT 21472</strain>
    </source>
</reference>
<dbReference type="AlphaFoldDB" id="A0A9W9PQ29"/>
<evidence type="ECO:0000256" key="1">
    <source>
        <dbReference type="ARBA" id="ARBA00022801"/>
    </source>
</evidence>
<dbReference type="Gene3D" id="2.60.120.260">
    <property type="entry name" value="Galactose-binding domain-like"/>
    <property type="match status" value="1"/>
</dbReference>
<dbReference type="PANTHER" id="PTHR43056">
    <property type="entry name" value="PEPTIDASE S9 PROLYL OLIGOPEPTIDASE"/>
    <property type="match status" value="1"/>
</dbReference>
<reference evidence="3" key="1">
    <citation type="submission" date="2022-12" db="EMBL/GenBank/DDBJ databases">
        <authorList>
            <person name="Petersen C."/>
        </authorList>
    </citation>
    <scope>NUCLEOTIDE SEQUENCE</scope>
    <source>
        <strain evidence="3">IBT 21472</strain>
    </source>
</reference>
<dbReference type="GO" id="GO:0072330">
    <property type="term" value="P:monocarboxylic acid biosynthetic process"/>
    <property type="evidence" value="ECO:0007669"/>
    <property type="project" value="UniProtKB-ARBA"/>
</dbReference>
<dbReference type="Gene3D" id="3.40.50.1820">
    <property type="entry name" value="alpha/beta hydrolase"/>
    <property type="match status" value="1"/>
</dbReference>
<sequence length="595" mass="67840">MSEEQIHASFVEECMTTRKKAEQYLEFRNALSPDNPKSRFPGFYQRVTVFKKGQQVKPGARPLPIDIVMHESVPMILSDGIKIYCDIFLPVSLPRDLRQQVDERDRVPALVAWSPYGKQMGTTLLDDFPFRAGVPKEWLSGLEKWEGPDPAFWCAEGYAVINVDTRGAFTSEGKLLIFGHQEAQDGAEFITWVSEQAWCNSKVALTGNSWLAIAQWKIGSLRPKGLAALAPWEGLQDTYRDNLCEGGIPSSNFHDTILRCVDFEPRSEIFGSLDIINTNLILEPFASYSELEDLSTTLKKTGGLWNAYWEDKKSKPDQINVPTYVVASWTNPVHTPGTFRAFRMILDSTPKWLRVNNSQEWPDYYADSSCRDLKRFFDHYLKGHTENSWLSTPKIRLSILNLGLFGLEDTVNRAEMEWPLSRTRYEKLYLSPNGEMGSFTQQQGPSSTSYDSASGKVIFRYVVPEEMETTGYFLARLVVSCPSHSDMDLFIQVCCLDEKSLYRRGVMTIRPGNMLVLALLKLLHDWHFGLSKMGMLFHWGPAGQLRVSHSSQKSKSSTSFEPMYEHKEAIPLAKGEKRLVEIPLRPYGVFWKETR</sequence>
<accession>A0A9W9PQ29</accession>
<proteinExistence type="predicted"/>
<dbReference type="InterPro" id="IPR050585">
    <property type="entry name" value="Xaa-Pro_dipeptidyl-ppase/CocE"/>
</dbReference>
<dbReference type="Proteomes" id="UP001147746">
    <property type="component" value="Unassembled WGS sequence"/>
</dbReference>
<evidence type="ECO:0000259" key="2">
    <source>
        <dbReference type="SMART" id="SM00939"/>
    </source>
</evidence>
<dbReference type="InterPro" id="IPR008979">
    <property type="entry name" value="Galactose-bd-like_sf"/>
</dbReference>
<keyword evidence="1" id="KW-0378">Hydrolase</keyword>
<dbReference type="Pfam" id="PF02129">
    <property type="entry name" value="Peptidase_S15"/>
    <property type="match status" value="1"/>
</dbReference>
<comment type="caution">
    <text evidence="3">The sequence shown here is derived from an EMBL/GenBank/DDBJ whole genome shotgun (WGS) entry which is preliminary data.</text>
</comment>
<dbReference type="NCBIfam" id="TIGR00976">
    <property type="entry name" value="CocE_NonD"/>
    <property type="match status" value="1"/>
</dbReference>
<protein>
    <recommendedName>
        <fullName evidence="2">Xaa-Pro dipeptidyl-peptidase C-terminal domain-containing protein</fullName>
    </recommendedName>
</protein>
<dbReference type="InterPro" id="IPR000383">
    <property type="entry name" value="Xaa-Pro-like_dom"/>
</dbReference>
<organism evidence="3 4">
    <name type="scientific">Penicillium atrosanguineum</name>
    <dbReference type="NCBI Taxonomy" id="1132637"/>
    <lineage>
        <taxon>Eukaryota</taxon>
        <taxon>Fungi</taxon>
        <taxon>Dikarya</taxon>
        <taxon>Ascomycota</taxon>
        <taxon>Pezizomycotina</taxon>
        <taxon>Eurotiomycetes</taxon>
        <taxon>Eurotiomycetidae</taxon>
        <taxon>Eurotiales</taxon>
        <taxon>Aspergillaceae</taxon>
        <taxon>Penicillium</taxon>
    </lineage>
</organism>
<evidence type="ECO:0000313" key="3">
    <source>
        <dbReference type="EMBL" id="KAJ5302554.1"/>
    </source>
</evidence>
<keyword evidence="4" id="KW-1185">Reference proteome</keyword>
<dbReference type="SUPFAM" id="SSF49785">
    <property type="entry name" value="Galactose-binding domain-like"/>
    <property type="match status" value="1"/>
</dbReference>
<dbReference type="InterPro" id="IPR029058">
    <property type="entry name" value="AB_hydrolase_fold"/>
</dbReference>
<dbReference type="GO" id="GO:0008239">
    <property type="term" value="F:dipeptidyl-peptidase activity"/>
    <property type="evidence" value="ECO:0007669"/>
    <property type="project" value="InterPro"/>
</dbReference>
<name>A0A9W9PQ29_9EURO</name>
<feature type="domain" description="Xaa-Pro dipeptidyl-peptidase C-terminal" evidence="2">
    <location>
        <begin position="374"/>
        <end position="592"/>
    </location>
</feature>
<dbReference type="Pfam" id="PF08530">
    <property type="entry name" value="PepX_C"/>
    <property type="match status" value="1"/>
</dbReference>
<dbReference type="Gene3D" id="1.10.3020.20">
    <property type="match status" value="1"/>
</dbReference>
<gene>
    <name evidence="3" type="ORF">N7476_009353</name>
</gene>
<dbReference type="SMART" id="SM00939">
    <property type="entry name" value="PepX_C"/>
    <property type="match status" value="1"/>
</dbReference>
<dbReference type="SUPFAM" id="SSF53474">
    <property type="entry name" value="alpha/beta-Hydrolases"/>
    <property type="match status" value="1"/>
</dbReference>
<dbReference type="PANTHER" id="PTHR43056:SF10">
    <property type="entry name" value="COCE_NOND FAMILY, PUTATIVE (AFU_ORTHOLOGUE AFUA_7G00600)-RELATED"/>
    <property type="match status" value="1"/>
</dbReference>
<dbReference type="GO" id="GO:0017000">
    <property type="term" value="P:antibiotic biosynthetic process"/>
    <property type="evidence" value="ECO:0007669"/>
    <property type="project" value="UniProtKB-ARBA"/>
</dbReference>
<dbReference type="InterPro" id="IPR005674">
    <property type="entry name" value="CocE/Ser_esterase"/>
</dbReference>